<dbReference type="FunFam" id="3.40.50.880:FF:000005">
    <property type="entry name" value="CTP synthase"/>
    <property type="match status" value="1"/>
</dbReference>
<dbReference type="InterPro" id="IPR033828">
    <property type="entry name" value="GATase1_CTP_Synthase"/>
</dbReference>
<evidence type="ECO:0000256" key="6">
    <source>
        <dbReference type="ARBA" id="ARBA00022962"/>
    </source>
</evidence>
<evidence type="ECO:0000256" key="1">
    <source>
        <dbReference type="ARBA" id="ARBA00005171"/>
    </source>
</evidence>
<dbReference type="GO" id="GO:0003883">
    <property type="term" value="F:CTP synthase activity"/>
    <property type="evidence" value="ECO:0007669"/>
    <property type="project" value="UniProtKB-UniRule"/>
</dbReference>
<evidence type="ECO:0000256" key="9">
    <source>
        <dbReference type="RuleBase" id="RU810713"/>
    </source>
</evidence>
<organism evidence="13 14">
    <name type="scientific">Knipowitschia caucasica</name>
    <name type="common">Caucasian dwarf goby</name>
    <name type="synonym">Pomatoschistus caucasicus</name>
    <dbReference type="NCBI Taxonomy" id="637954"/>
    <lineage>
        <taxon>Eukaryota</taxon>
        <taxon>Metazoa</taxon>
        <taxon>Chordata</taxon>
        <taxon>Craniata</taxon>
        <taxon>Vertebrata</taxon>
        <taxon>Euteleostomi</taxon>
        <taxon>Actinopterygii</taxon>
        <taxon>Neopterygii</taxon>
        <taxon>Teleostei</taxon>
        <taxon>Neoteleostei</taxon>
        <taxon>Acanthomorphata</taxon>
        <taxon>Gobiaria</taxon>
        <taxon>Gobiiformes</taxon>
        <taxon>Gobioidei</taxon>
        <taxon>Gobiidae</taxon>
        <taxon>Gobiinae</taxon>
        <taxon>Knipowitschia</taxon>
    </lineage>
</organism>
<dbReference type="Proteomes" id="UP001497482">
    <property type="component" value="Chromosome 16"/>
</dbReference>
<dbReference type="CDD" id="cd01746">
    <property type="entry name" value="GATase1_CTP_Synthase"/>
    <property type="match status" value="1"/>
</dbReference>
<evidence type="ECO:0000256" key="3">
    <source>
        <dbReference type="ARBA" id="ARBA00022598"/>
    </source>
</evidence>
<dbReference type="PANTHER" id="PTHR11550">
    <property type="entry name" value="CTP SYNTHASE"/>
    <property type="match status" value="1"/>
</dbReference>
<comment type="similarity">
    <text evidence="2 9">Belongs to the CTP synthase family.</text>
</comment>
<dbReference type="GO" id="GO:0042802">
    <property type="term" value="F:identical protein binding"/>
    <property type="evidence" value="ECO:0007669"/>
    <property type="project" value="TreeGrafter"/>
</dbReference>
<dbReference type="InterPro" id="IPR029062">
    <property type="entry name" value="Class_I_gatase-like"/>
</dbReference>
<evidence type="ECO:0000256" key="7">
    <source>
        <dbReference type="ARBA" id="ARBA00022975"/>
    </source>
</evidence>
<dbReference type="GO" id="GO:0097268">
    <property type="term" value="C:cytoophidium"/>
    <property type="evidence" value="ECO:0007669"/>
    <property type="project" value="TreeGrafter"/>
</dbReference>
<evidence type="ECO:0000259" key="11">
    <source>
        <dbReference type="Pfam" id="PF00117"/>
    </source>
</evidence>
<keyword evidence="6 9" id="KW-0315">Glutamine amidotransferase</keyword>
<dbReference type="Gene3D" id="3.40.50.880">
    <property type="match status" value="1"/>
</dbReference>
<reference evidence="13 14" key="1">
    <citation type="submission" date="2024-04" db="EMBL/GenBank/DDBJ databases">
        <authorList>
            <person name="Waldvogel A.-M."/>
            <person name="Schoenle A."/>
        </authorList>
    </citation>
    <scope>NUCLEOTIDE SEQUENCE [LARGE SCALE GENOMIC DNA]</scope>
</reference>
<dbReference type="EMBL" id="OZ035838">
    <property type="protein sequence ID" value="CAL1584304.1"/>
    <property type="molecule type" value="Genomic_DNA"/>
</dbReference>
<accession>A0AAV2KA21</accession>
<feature type="compositionally biased region" description="Polar residues" evidence="10">
    <location>
        <begin position="922"/>
        <end position="931"/>
    </location>
</feature>
<keyword evidence="7 9" id="KW-0665">Pyrimidine biosynthesis</keyword>
<dbReference type="GO" id="GO:0044210">
    <property type="term" value="P:'de novo' CTP biosynthetic process"/>
    <property type="evidence" value="ECO:0007669"/>
    <property type="project" value="UniProtKB-UniRule"/>
</dbReference>
<dbReference type="GO" id="GO:0019856">
    <property type="term" value="P:pyrimidine nucleobase biosynthetic process"/>
    <property type="evidence" value="ECO:0007669"/>
    <property type="project" value="TreeGrafter"/>
</dbReference>
<dbReference type="GO" id="GO:0005737">
    <property type="term" value="C:cytoplasm"/>
    <property type="evidence" value="ECO:0007669"/>
    <property type="project" value="TreeGrafter"/>
</dbReference>
<dbReference type="NCBIfam" id="TIGR00337">
    <property type="entry name" value="PyrG"/>
    <property type="match status" value="1"/>
</dbReference>
<comment type="pathway">
    <text evidence="1 9">Pyrimidine metabolism; CTP biosynthesis via de novo pathway; CTP from UDP: step 2/2.</text>
</comment>
<keyword evidence="4 9" id="KW-0547">Nucleotide-binding</keyword>
<dbReference type="NCBIfam" id="NF003792">
    <property type="entry name" value="PRK05380.1"/>
    <property type="match status" value="1"/>
</dbReference>
<dbReference type="AlphaFoldDB" id="A0AAV2KA21"/>
<protein>
    <recommendedName>
        <fullName evidence="9">CTP synthase</fullName>
        <ecNumber evidence="9">6.3.4.2</ecNumber>
    </recommendedName>
    <alternativeName>
        <fullName evidence="9">UTP--ammonia ligase</fullName>
    </alternativeName>
</protein>
<dbReference type="InterPro" id="IPR027417">
    <property type="entry name" value="P-loop_NTPase"/>
</dbReference>
<dbReference type="SUPFAM" id="SSF52317">
    <property type="entry name" value="Class I glutamine amidotransferase-like"/>
    <property type="match status" value="1"/>
</dbReference>
<dbReference type="GO" id="GO:0005524">
    <property type="term" value="F:ATP binding"/>
    <property type="evidence" value="ECO:0007669"/>
    <property type="project" value="UniProtKB-KW"/>
</dbReference>
<feature type="domain" description="Glutamine amidotransferase" evidence="11">
    <location>
        <begin position="664"/>
        <end position="892"/>
    </location>
</feature>
<dbReference type="Pfam" id="PF00117">
    <property type="entry name" value="GATase"/>
    <property type="match status" value="1"/>
</dbReference>
<feature type="region of interest" description="Disordered" evidence="10">
    <location>
        <begin position="91"/>
        <end position="124"/>
    </location>
</feature>
<feature type="domain" description="CTP synthase N-terminal" evidence="12">
    <location>
        <begin position="355"/>
        <end position="625"/>
    </location>
</feature>
<comment type="catalytic activity">
    <reaction evidence="8 9">
        <text>UTP + L-glutamine + ATP + H2O = CTP + L-glutamate + ADP + phosphate + 2 H(+)</text>
        <dbReference type="Rhea" id="RHEA:26426"/>
        <dbReference type="ChEBI" id="CHEBI:15377"/>
        <dbReference type="ChEBI" id="CHEBI:15378"/>
        <dbReference type="ChEBI" id="CHEBI:29985"/>
        <dbReference type="ChEBI" id="CHEBI:30616"/>
        <dbReference type="ChEBI" id="CHEBI:37563"/>
        <dbReference type="ChEBI" id="CHEBI:43474"/>
        <dbReference type="ChEBI" id="CHEBI:46398"/>
        <dbReference type="ChEBI" id="CHEBI:58359"/>
        <dbReference type="ChEBI" id="CHEBI:456216"/>
        <dbReference type="EC" id="6.3.4.2"/>
    </reaction>
</comment>
<feature type="region of interest" description="Disordered" evidence="10">
    <location>
        <begin position="913"/>
        <end position="943"/>
    </location>
</feature>
<dbReference type="Gene3D" id="3.40.50.300">
    <property type="entry name" value="P-loop containing nucleotide triphosphate hydrolases"/>
    <property type="match status" value="1"/>
</dbReference>
<evidence type="ECO:0000256" key="8">
    <source>
        <dbReference type="ARBA" id="ARBA00047781"/>
    </source>
</evidence>
<evidence type="ECO:0000313" key="13">
    <source>
        <dbReference type="EMBL" id="CAL1584304.1"/>
    </source>
</evidence>
<evidence type="ECO:0000313" key="14">
    <source>
        <dbReference type="Proteomes" id="UP001497482"/>
    </source>
</evidence>
<evidence type="ECO:0000256" key="2">
    <source>
        <dbReference type="ARBA" id="ARBA00007533"/>
    </source>
</evidence>
<dbReference type="CDD" id="cd03113">
    <property type="entry name" value="CTPS_N"/>
    <property type="match status" value="1"/>
</dbReference>
<dbReference type="EC" id="6.3.4.2" evidence="9"/>
<name>A0AAV2KA21_KNICA</name>
<dbReference type="PANTHER" id="PTHR11550:SF0">
    <property type="entry name" value="CTP SYNTHASE-RELATED"/>
    <property type="match status" value="1"/>
</dbReference>
<dbReference type="Pfam" id="PF06418">
    <property type="entry name" value="CTP_synth_N"/>
    <property type="match status" value="1"/>
</dbReference>
<evidence type="ECO:0000259" key="12">
    <source>
        <dbReference type="Pfam" id="PF06418"/>
    </source>
</evidence>
<dbReference type="InterPro" id="IPR017926">
    <property type="entry name" value="GATASE"/>
</dbReference>
<comment type="function">
    <text evidence="9">Catalyzes the ATP-dependent amination of UTP to CTP with either L-glutamine or ammonia as the source of nitrogen.</text>
</comment>
<dbReference type="HAMAP" id="MF_01227">
    <property type="entry name" value="PyrG"/>
    <property type="match status" value="1"/>
</dbReference>
<dbReference type="PROSITE" id="PS51273">
    <property type="entry name" value="GATASE_TYPE_1"/>
    <property type="match status" value="1"/>
</dbReference>
<evidence type="ECO:0000256" key="10">
    <source>
        <dbReference type="SAM" id="MobiDB-lite"/>
    </source>
</evidence>
<keyword evidence="14" id="KW-1185">Reference proteome</keyword>
<proteinExistence type="inferred from homology"/>
<dbReference type="FunFam" id="3.40.50.300:FF:000207">
    <property type="entry name" value="CTP synthase"/>
    <property type="match status" value="1"/>
</dbReference>
<keyword evidence="3 9" id="KW-0436">Ligase</keyword>
<dbReference type="SUPFAM" id="SSF52540">
    <property type="entry name" value="P-loop containing nucleoside triphosphate hydrolases"/>
    <property type="match status" value="1"/>
</dbReference>
<dbReference type="InterPro" id="IPR017456">
    <property type="entry name" value="CTP_synthase_N"/>
</dbReference>
<keyword evidence="5 9" id="KW-0067">ATP-binding</keyword>
<evidence type="ECO:0000256" key="5">
    <source>
        <dbReference type="ARBA" id="ARBA00022840"/>
    </source>
</evidence>
<dbReference type="InterPro" id="IPR004468">
    <property type="entry name" value="CTP_synthase"/>
</dbReference>
<sequence>MAQALKVYARRHPDADFAALREEALLLDSEYGSSASEVTCSIVNNKSSFSKEPYSDWKETLKRDIMEEVKAEMKGLAQELIRELKPHLSPVATAAEPPVTPRSYYRSPPRNQRDERGHVRLSGGRAFTVPPNSELLVWGKTRMGPDGADYCALVEALPNAGEVGVARTIGVVRNGRIPIRVCNPHPYSWTIGRYQKLGRLYQIDSADVHGPDDVSLSLEEDGVVEVALVHTTPDPGQHGLPEEVRNLSNRTDLSEQQQEELGALLQKWEKVFAKHDEDFGRTNAVQHRIHTGDSAPTRERYRPLPPSLYKERTQTEKLAATPRRVFLRTAVNLFHCRRFCVDRNALIPESTRTMKYILVTGGVISGIGKGIIASSVGTILKSCGLHVTAIKIDPYINIDAGTFSPYEHGEVFVLDDGGEVDLDLGNYERFLDIRLTRDNNLTTGKIYQSVINKERRGDYLGKTVQVVPHITDAIQEWVVKQAKVPVDDDGVEPQVCVIELGGTVGDIESMPFIEAFRQFQFKVKRENFCNIHVSLIPQPSATGEQKTKPTQNSVRELRGLGLSPDLIMCRCTTALETSVKEKISMFCHVAPEQVICVHDVSSIYRVPLLLEDQGVVGYLSRRLNMPIETRPRKMLTKWKEMSDRSDRLLEHCSIALVGKYTKFSDSYASVIKALEHSALSISHKLEVKYIDSAALEPSTLQEEPVKYHDAWQKLCSADGILVPGGFGVRGTEGKIHAIGWARKQKKPFLGVCLGMQLAVCEFARNTLGWKDANSTEFDPESKHPVVIDMPEHNPGQMGGTMRLGKRRTIFKTNNSILRKLYGDVEYVEERHRHRFEVNPELKSHFEEKGFRFVGQDVEGERMEVIELDDHPYFVGVQYHPEFTSRPIKPSPPYLGLLLAAAGRLPGYLQKGCRLSPRDTYSDRSGSSTPDSEISELKLPSISN</sequence>
<evidence type="ECO:0000256" key="4">
    <source>
        <dbReference type="ARBA" id="ARBA00022741"/>
    </source>
</evidence>
<gene>
    <name evidence="13" type="ORF">KC01_LOCUS14662</name>
</gene>